<feature type="region of interest" description="Disordered" evidence="1">
    <location>
        <begin position="77"/>
        <end position="185"/>
    </location>
</feature>
<dbReference type="OrthoDB" id="10602736at2759"/>
<sequence>MDAFDEVKEPRRVRLISEIANQIGHDHPVDAGFWAFVWLADIEQLEILINYFKNHPTDHLKNGIDMNPSEIKTLKTWTTRDRSSKNQEIVGDDGEMKRKSAAHTESPSPTKLPRRPGDTIQGAEDVTRLSSDLRGASTRSRSSSPSKIPQAVPPSMVSPRQALPGTPAEPVSPKKKNPEAKRYGRSTIMADKRELDLPYHKGGDSVEVAHIYPFSLGQTAGTTNYTDFWSTLSAYWSPSKIKDWENVVIGQ</sequence>
<dbReference type="Proteomes" id="UP000184073">
    <property type="component" value="Unassembled WGS sequence"/>
</dbReference>
<accession>A0A1L9P7Y2</accession>
<gene>
    <name evidence="2" type="ORF">ASPVEDRAFT_79304</name>
</gene>
<dbReference type="AlphaFoldDB" id="A0A1L9P7Y2"/>
<feature type="compositionally biased region" description="Low complexity" evidence="1">
    <location>
        <begin position="137"/>
        <end position="146"/>
    </location>
</feature>
<evidence type="ECO:0000313" key="3">
    <source>
        <dbReference type="Proteomes" id="UP000184073"/>
    </source>
</evidence>
<proteinExistence type="predicted"/>
<protein>
    <recommendedName>
        <fullName evidence="4">HNH nuclease domain-containing protein</fullName>
    </recommendedName>
</protein>
<name>A0A1L9P7Y2_ASPVE</name>
<dbReference type="VEuPathDB" id="FungiDB:ASPVEDRAFT_79304"/>
<evidence type="ECO:0008006" key="4">
    <source>
        <dbReference type="Google" id="ProtNLM"/>
    </source>
</evidence>
<evidence type="ECO:0000313" key="2">
    <source>
        <dbReference type="EMBL" id="OJI97602.1"/>
    </source>
</evidence>
<reference evidence="3" key="1">
    <citation type="journal article" date="2017" name="Genome Biol.">
        <title>Comparative genomics reveals high biological diversity and specific adaptations in the industrially and medically important fungal genus Aspergillus.</title>
        <authorList>
            <person name="de Vries R.P."/>
            <person name="Riley R."/>
            <person name="Wiebenga A."/>
            <person name="Aguilar-Osorio G."/>
            <person name="Amillis S."/>
            <person name="Uchima C.A."/>
            <person name="Anderluh G."/>
            <person name="Asadollahi M."/>
            <person name="Askin M."/>
            <person name="Barry K."/>
            <person name="Battaglia E."/>
            <person name="Bayram O."/>
            <person name="Benocci T."/>
            <person name="Braus-Stromeyer S.A."/>
            <person name="Caldana C."/>
            <person name="Canovas D."/>
            <person name="Cerqueira G.C."/>
            <person name="Chen F."/>
            <person name="Chen W."/>
            <person name="Choi C."/>
            <person name="Clum A."/>
            <person name="Dos Santos R.A."/>
            <person name="Damasio A.R."/>
            <person name="Diallinas G."/>
            <person name="Emri T."/>
            <person name="Fekete E."/>
            <person name="Flipphi M."/>
            <person name="Freyberg S."/>
            <person name="Gallo A."/>
            <person name="Gournas C."/>
            <person name="Habgood R."/>
            <person name="Hainaut M."/>
            <person name="Harispe M.L."/>
            <person name="Henrissat B."/>
            <person name="Hilden K.S."/>
            <person name="Hope R."/>
            <person name="Hossain A."/>
            <person name="Karabika E."/>
            <person name="Karaffa L."/>
            <person name="Karanyi Z."/>
            <person name="Krasevec N."/>
            <person name="Kuo A."/>
            <person name="Kusch H."/>
            <person name="LaButti K."/>
            <person name="Lagendijk E.L."/>
            <person name="Lapidus A."/>
            <person name="Levasseur A."/>
            <person name="Lindquist E."/>
            <person name="Lipzen A."/>
            <person name="Logrieco A.F."/>
            <person name="MacCabe A."/>
            <person name="Maekelae M.R."/>
            <person name="Malavazi I."/>
            <person name="Melin P."/>
            <person name="Meyer V."/>
            <person name="Mielnichuk N."/>
            <person name="Miskei M."/>
            <person name="Molnar A.P."/>
            <person name="Mule G."/>
            <person name="Ngan C.Y."/>
            <person name="Orejas M."/>
            <person name="Orosz E."/>
            <person name="Ouedraogo J.P."/>
            <person name="Overkamp K.M."/>
            <person name="Park H.-S."/>
            <person name="Perrone G."/>
            <person name="Piumi F."/>
            <person name="Punt P.J."/>
            <person name="Ram A.F."/>
            <person name="Ramon A."/>
            <person name="Rauscher S."/>
            <person name="Record E."/>
            <person name="Riano-Pachon D.M."/>
            <person name="Robert V."/>
            <person name="Roehrig J."/>
            <person name="Ruller R."/>
            <person name="Salamov A."/>
            <person name="Salih N.S."/>
            <person name="Samson R.A."/>
            <person name="Sandor E."/>
            <person name="Sanguinetti M."/>
            <person name="Schuetze T."/>
            <person name="Sepcic K."/>
            <person name="Shelest E."/>
            <person name="Sherlock G."/>
            <person name="Sophianopoulou V."/>
            <person name="Squina F.M."/>
            <person name="Sun H."/>
            <person name="Susca A."/>
            <person name="Todd R.B."/>
            <person name="Tsang A."/>
            <person name="Unkles S.E."/>
            <person name="van de Wiele N."/>
            <person name="van Rossen-Uffink D."/>
            <person name="Oliveira J.V."/>
            <person name="Vesth T.C."/>
            <person name="Visser J."/>
            <person name="Yu J.-H."/>
            <person name="Zhou M."/>
            <person name="Andersen M.R."/>
            <person name="Archer D.B."/>
            <person name="Baker S.E."/>
            <person name="Benoit I."/>
            <person name="Brakhage A.A."/>
            <person name="Braus G.H."/>
            <person name="Fischer R."/>
            <person name="Frisvad J.C."/>
            <person name="Goldman G.H."/>
            <person name="Houbraken J."/>
            <person name="Oakley B."/>
            <person name="Pocsi I."/>
            <person name="Scazzocchio C."/>
            <person name="Seiboth B."/>
            <person name="vanKuyk P.A."/>
            <person name="Wortman J."/>
            <person name="Dyer P.S."/>
            <person name="Grigoriev I.V."/>
        </authorList>
    </citation>
    <scope>NUCLEOTIDE SEQUENCE [LARGE SCALE GENOMIC DNA]</scope>
    <source>
        <strain evidence="3">CBS 583.65</strain>
    </source>
</reference>
<dbReference type="RefSeq" id="XP_040663365.1">
    <property type="nucleotide sequence ID" value="XM_040816677.1"/>
</dbReference>
<dbReference type="EMBL" id="KV878125">
    <property type="protein sequence ID" value="OJI97602.1"/>
    <property type="molecule type" value="Genomic_DNA"/>
</dbReference>
<evidence type="ECO:0000256" key="1">
    <source>
        <dbReference type="SAM" id="MobiDB-lite"/>
    </source>
</evidence>
<dbReference type="GeneID" id="63732188"/>
<keyword evidence="3" id="KW-1185">Reference proteome</keyword>
<organism evidence="2 3">
    <name type="scientific">Aspergillus versicolor CBS 583.65</name>
    <dbReference type="NCBI Taxonomy" id="1036611"/>
    <lineage>
        <taxon>Eukaryota</taxon>
        <taxon>Fungi</taxon>
        <taxon>Dikarya</taxon>
        <taxon>Ascomycota</taxon>
        <taxon>Pezizomycotina</taxon>
        <taxon>Eurotiomycetes</taxon>
        <taxon>Eurotiomycetidae</taxon>
        <taxon>Eurotiales</taxon>
        <taxon>Aspergillaceae</taxon>
        <taxon>Aspergillus</taxon>
        <taxon>Aspergillus subgen. Nidulantes</taxon>
    </lineage>
</organism>